<dbReference type="PANTHER" id="PTHR30005">
    <property type="entry name" value="EXOPOLYPHOSPHATASE"/>
    <property type="match status" value="1"/>
</dbReference>
<dbReference type="InterPro" id="IPR001162">
    <property type="entry name" value="UvrC_RNase_H_dom"/>
</dbReference>
<feature type="domain" description="UvrC family homology region profile" evidence="1">
    <location>
        <begin position="169"/>
        <end position="228"/>
    </location>
</feature>
<gene>
    <name evidence="2" type="ORF">SAMN05216447_10333</name>
</gene>
<proteinExistence type="predicted"/>
<evidence type="ECO:0000313" key="2">
    <source>
        <dbReference type="EMBL" id="SEH47036.1"/>
    </source>
</evidence>
<dbReference type="Gene3D" id="3.30.420.40">
    <property type="match status" value="1"/>
</dbReference>
<dbReference type="InterPro" id="IPR003695">
    <property type="entry name" value="Ppx_GppA_N"/>
</dbReference>
<dbReference type="RefSeq" id="WP_078687365.1">
    <property type="nucleotide sequence ID" value="NZ_FNWT01000003.1"/>
</dbReference>
<dbReference type="Proteomes" id="UP000199135">
    <property type="component" value="Unassembled WGS sequence"/>
</dbReference>
<dbReference type="Pfam" id="PF02541">
    <property type="entry name" value="Ppx-GppA"/>
    <property type="match status" value="1"/>
</dbReference>
<accession>A0A1H6III1</accession>
<keyword evidence="3" id="KW-1185">Reference proteome</keyword>
<comment type="caution">
    <text evidence="2">The sequence shown here is derived from an EMBL/GenBank/DDBJ whole genome shotgun (WGS) entry which is preliminary data.</text>
</comment>
<dbReference type="PROSITE" id="PS50165">
    <property type="entry name" value="UVRC"/>
    <property type="match status" value="1"/>
</dbReference>
<dbReference type="Gene3D" id="3.30.420.150">
    <property type="entry name" value="Exopolyphosphatase. Domain 2"/>
    <property type="match status" value="1"/>
</dbReference>
<sequence>MTRVACIDIGTVTARLAVADVEGGRVQRMLKQSTICNLGEGLDASGRISDAARSRVVRCVDSYLSMAFQAGAPVACCTLTSAARDAHNSDELLTDLAKRGLRPEVIAGSIEGSLTFLGVAQDFGQKSLLVADSGGGSTELAIGRLTADEKAPGSYGLSLAWVRSVDVGARRATERYLAKAPTPADTVAAAREWAREEFSRALAERGDVDVPDTLVVTGGTATTLVALDAGLDPYDSRFVHLKSLPTRSVDALLERLAPLSVPERAKLKGIQSKRAPVILGGIAVISALLEATGATAMTVSESDLLFGLAICAAAAVEGVPAPFGWKPGLVVLR</sequence>
<dbReference type="SUPFAM" id="SSF53067">
    <property type="entry name" value="Actin-like ATPase domain"/>
    <property type="match status" value="2"/>
</dbReference>
<evidence type="ECO:0000259" key="1">
    <source>
        <dbReference type="PROSITE" id="PS50165"/>
    </source>
</evidence>
<dbReference type="EMBL" id="FNWT01000003">
    <property type="protein sequence ID" value="SEH47036.1"/>
    <property type="molecule type" value="Genomic_DNA"/>
</dbReference>
<reference evidence="2 3" key="1">
    <citation type="submission" date="2016-10" db="EMBL/GenBank/DDBJ databases">
        <authorList>
            <person name="Varghese N."/>
            <person name="Submissions S."/>
        </authorList>
    </citation>
    <scope>NUCLEOTIDE SEQUENCE [LARGE SCALE GENOMIC DNA]</scope>
    <source>
        <strain evidence="2 3">WCP15</strain>
    </source>
</reference>
<dbReference type="InterPro" id="IPR050273">
    <property type="entry name" value="GppA/Ppx_hydrolase"/>
</dbReference>
<name>A0A1H6III1_9ACTN</name>
<dbReference type="InterPro" id="IPR043129">
    <property type="entry name" value="ATPase_NBD"/>
</dbReference>
<dbReference type="PANTHER" id="PTHR30005:SF13">
    <property type="entry name" value="EXOPOLYPHOSPHATASE 2"/>
    <property type="match status" value="1"/>
</dbReference>
<protein>
    <submittedName>
        <fullName evidence="2">Exopolyphosphatase / guanosine-5'-triphosphate,3'-diphosphate pyrophosphatase</fullName>
    </submittedName>
</protein>
<organism evidence="2 3">
    <name type="scientific">Parafannyhessea umbonata</name>
    <dbReference type="NCBI Taxonomy" id="604330"/>
    <lineage>
        <taxon>Bacteria</taxon>
        <taxon>Bacillati</taxon>
        <taxon>Actinomycetota</taxon>
        <taxon>Coriobacteriia</taxon>
        <taxon>Coriobacteriales</taxon>
        <taxon>Atopobiaceae</taxon>
        <taxon>Parafannyhessea</taxon>
    </lineage>
</organism>
<evidence type="ECO:0000313" key="3">
    <source>
        <dbReference type="Proteomes" id="UP000199135"/>
    </source>
</evidence>
<dbReference type="CDD" id="cd24054">
    <property type="entry name" value="ASKHA_NBD_AaPPX-GppA_MtPPX2-like"/>
    <property type="match status" value="1"/>
</dbReference>